<name>X1KWA8_9ZZZZ</name>
<proteinExistence type="predicted"/>
<protein>
    <submittedName>
        <fullName evidence="2">Uncharacterized protein</fullName>
    </submittedName>
</protein>
<comment type="caution">
    <text evidence="2">The sequence shown here is derived from an EMBL/GenBank/DDBJ whole genome shotgun (WGS) entry which is preliminary data.</text>
</comment>
<reference evidence="2" key="1">
    <citation type="journal article" date="2014" name="Front. Microbiol.">
        <title>High frequency of phylogenetically diverse reductive dehalogenase-homologous genes in deep subseafloor sedimentary metagenomes.</title>
        <authorList>
            <person name="Kawai M."/>
            <person name="Futagami T."/>
            <person name="Toyoda A."/>
            <person name="Takaki Y."/>
            <person name="Nishi S."/>
            <person name="Hori S."/>
            <person name="Arai W."/>
            <person name="Tsubouchi T."/>
            <person name="Morono Y."/>
            <person name="Uchiyama I."/>
            <person name="Ito T."/>
            <person name="Fujiyama A."/>
            <person name="Inagaki F."/>
            <person name="Takami H."/>
        </authorList>
    </citation>
    <scope>NUCLEOTIDE SEQUENCE</scope>
    <source>
        <strain evidence="2">Expedition CK06-06</strain>
    </source>
</reference>
<evidence type="ECO:0000256" key="1">
    <source>
        <dbReference type="SAM" id="MobiDB-lite"/>
    </source>
</evidence>
<dbReference type="EMBL" id="BARV01001585">
    <property type="protein sequence ID" value="GAH97930.1"/>
    <property type="molecule type" value="Genomic_DNA"/>
</dbReference>
<feature type="region of interest" description="Disordered" evidence="1">
    <location>
        <begin position="16"/>
        <end position="68"/>
    </location>
</feature>
<dbReference type="AlphaFoldDB" id="X1KWA8"/>
<feature type="compositionally biased region" description="Polar residues" evidence="1">
    <location>
        <begin position="51"/>
        <end position="68"/>
    </location>
</feature>
<evidence type="ECO:0000313" key="2">
    <source>
        <dbReference type="EMBL" id="GAH97930.1"/>
    </source>
</evidence>
<sequence length="68" mass="7743">MVADNLDPDFLESEAEKTLKDAEDISKRNFSGEDEKKDEENKKNKVGSNMVKISNQKGRYQFTDKTSA</sequence>
<gene>
    <name evidence="2" type="ORF">S06H3_04499</name>
</gene>
<accession>X1KWA8</accession>
<feature type="compositionally biased region" description="Basic and acidic residues" evidence="1">
    <location>
        <begin position="16"/>
        <end position="43"/>
    </location>
</feature>
<organism evidence="2">
    <name type="scientific">marine sediment metagenome</name>
    <dbReference type="NCBI Taxonomy" id="412755"/>
    <lineage>
        <taxon>unclassified sequences</taxon>
        <taxon>metagenomes</taxon>
        <taxon>ecological metagenomes</taxon>
    </lineage>
</organism>